<gene>
    <name evidence="1" type="ORF">EAX61_08060</name>
</gene>
<keyword evidence="1" id="KW-0482">Metalloprotease</keyword>
<dbReference type="SUPFAM" id="SSF55486">
    <property type="entry name" value="Metalloproteases ('zincins'), catalytic domain"/>
    <property type="match status" value="1"/>
</dbReference>
<dbReference type="GO" id="GO:0006508">
    <property type="term" value="P:proteolysis"/>
    <property type="evidence" value="ECO:0007669"/>
    <property type="project" value="UniProtKB-KW"/>
</dbReference>
<dbReference type="RefSeq" id="WP_121917166.1">
    <property type="nucleotide sequence ID" value="NZ_REFV01000006.1"/>
</dbReference>
<sequence>MNARLNFIFLLFLVLPTVLLSQHRINITARLIPESKTIELQQQLTYVNESKDTLHSLYLTDWANSFSSKTTPLAQRFAENYDKSFHLAKMEDRGFTNVKSVQSQGDSLVYSRPADHPDILKVEFKNAIAPAESRTFFLKYDVILPDEKFTRYGVTKSEQYNLRYWFMTPASYNDGWQYYSNKNINDRFIPKTDIEISISIPKDYFLISDLETAVMNSSYNAGEKIIRLSGNNRIDAKVFLRKSSKFESIETDFLTIITDITDEQVPPQNRALIIDRIAGFLNSELGSYPHKQILVSNLDYRENPVYGLNQLPDFIRPFPDGFQYELKLLKTTINNYVDNTVLINPRYDRWAVDGIKTYLLQSYMDTFYPDLKVVGSLSKYWLVRQFYASNLEFNDQFNLLYMHMARLNLDQPLTKPRDSLIKFNLNIANQYKSGAGLFYLGDFIGQEKISSSIKKYYNSFKLESSKTSDFERILREATDKNIDWFFDDFVNTRKKIDFKFGKTRVLGDSLYVDVKNKKDNKMPVSVFAFKNDTLTSKTWVENITDKKTIVLPKDSVDRLVLNYNRALPEYNLRDNYKKPGAFLGLNKPFQFKLLQDLENPSKNQLFFMPVFEYNLYDGFTSGMKVYNKTLLRKEFNYKLEPQWGARSNTIVGKASLSYTHNLMDSRLHRIRYGFSGSRFSYADDLFFRKYTPFIRLDFRKRDLRLDEGQSITARWVNVDRDEDVSLVDQDPNYSVFDLRYTKSKRGIISVLNYNVDFQIAKNFSKVSSTAFYRRLFLNNRQLNLRFFGGVFLNNNARDNGDFFSFALDRPTDYLFDYNYYGRSEDTGLFSQQYIVAEGGFKSQLEPAFANDWILTTNASTTIWKYIYAYGDFGIVKNEGINTRFLYDSGVQLSLLDDYFELYFPVYSNLGWEIGQPNYETKIRFTVSLSFDTLIGLFTRKWY</sequence>
<comment type="caution">
    <text evidence="1">The sequence shown here is derived from an EMBL/GenBank/DDBJ whole genome shotgun (WGS) entry which is preliminary data.</text>
</comment>
<keyword evidence="1" id="KW-0378">Hydrolase</keyword>
<dbReference type="EMBL" id="REFV01000006">
    <property type="protein sequence ID" value="RMB59528.1"/>
    <property type="molecule type" value="Genomic_DNA"/>
</dbReference>
<evidence type="ECO:0000313" key="2">
    <source>
        <dbReference type="Proteomes" id="UP000281985"/>
    </source>
</evidence>
<organism evidence="1 2">
    <name type="scientific">Dokdonia sinensis</name>
    <dbReference type="NCBI Taxonomy" id="2479847"/>
    <lineage>
        <taxon>Bacteria</taxon>
        <taxon>Pseudomonadati</taxon>
        <taxon>Bacteroidota</taxon>
        <taxon>Flavobacteriia</taxon>
        <taxon>Flavobacteriales</taxon>
        <taxon>Flavobacteriaceae</taxon>
        <taxon>Dokdonia</taxon>
    </lineage>
</organism>
<protein>
    <submittedName>
        <fullName evidence="1">Metalloprotease</fullName>
    </submittedName>
</protein>
<reference evidence="1 2" key="1">
    <citation type="submission" date="2018-10" db="EMBL/GenBank/DDBJ databases">
        <title>Dokdonia luteus sp. nov., isolated from sea water.</title>
        <authorList>
            <person name="Zhou L.Y."/>
            <person name="Du Z.J."/>
        </authorList>
    </citation>
    <scope>NUCLEOTIDE SEQUENCE [LARGE SCALE GENOMIC DNA]</scope>
    <source>
        <strain evidence="1 2">SH27</strain>
    </source>
</reference>
<evidence type="ECO:0000313" key="1">
    <source>
        <dbReference type="EMBL" id="RMB59528.1"/>
    </source>
</evidence>
<accession>A0A3M0G4N2</accession>
<keyword evidence="2" id="KW-1185">Reference proteome</keyword>
<dbReference type="OrthoDB" id="9813075at2"/>
<proteinExistence type="predicted"/>
<dbReference type="Gene3D" id="1.10.390.10">
    <property type="entry name" value="Neutral Protease Domain 2"/>
    <property type="match status" value="1"/>
</dbReference>
<dbReference type="Proteomes" id="UP000281985">
    <property type="component" value="Unassembled WGS sequence"/>
</dbReference>
<dbReference type="AlphaFoldDB" id="A0A3M0G4N2"/>
<name>A0A3M0G4N2_9FLAO</name>
<dbReference type="InterPro" id="IPR027268">
    <property type="entry name" value="Peptidase_M4/M1_CTD_sf"/>
</dbReference>
<keyword evidence="1" id="KW-0645">Protease</keyword>
<dbReference type="GO" id="GO:0008237">
    <property type="term" value="F:metallopeptidase activity"/>
    <property type="evidence" value="ECO:0007669"/>
    <property type="project" value="UniProtKB-KW"/>
</dbReference>